<keyword evidence="1" id="KW-0547">Nucleotide-binding</keyword>
<proteinExistence type="predicted"/>
<evidence type="ECO:0000313" key="3">
    <source>
        <dbReference type="EMBL" id="TLP73101.1"/>
    </source>
</evidence>
<protein>
    <submittedName>
        <fullName evidence="3">Carboxylate--amine ligase</fullName>
    </submittedName>
</protein>
<dbReference type="GO" id="GO:0046872">
    <property type="term" value="F:metal ion binding"/>
    <property type="evidence" value="ECO:0007669"/>
    <property type="project" value="InterPro"/>
</dbReference>
<sequence>MTSQAVRAAQSAGFLPVILGTNIHGYTHARSFHETYGVKPLMIGKIKLGFTWDSSILDVELHQDIADDAAFLRILTERAKELSALYQVPLLLVPSTDIYVELVTRHQEALAGHYRFNTPAEPVRKKFMHKELFYELAAEHGVDIPETQVHRVGEPFELEVDRFPVIIKPANPNEWWMNQYKIAGHQKVYRLNTAAEVAAVVSAVEASDYRGALIIQEFVPGDDTNIWDSVLYVNTEGECELVTLGRVALQEHESHLVGSYTAIVSRYDESLMRTYKDFLEAVGYTGVANVDIKYDPRDGKYKVMEINARPGRSSYYTALLGHPVMTYLVDDLIYGRRKELTLAQGDALFHVAPRYILRKYVTNPEVRGEVKRLIKQGKATNPLWYRADRSPKRLAYLAGRHLRQGKKYSASTWRDGLS</sequence>
<name>A0A5R9A336_9MICC</name>
<comment type="caution">
    <text evidence="3">The sequence shown here is derived from an EMBL/GenBank/DDBJ whole genome shotgun (WGS) entry which is preliminary data.</text>
</comment>
<evidence type="ECO:0000259" key="2">
    <source>
        <dbReference type="PROSITE" id="PS50975"/>
    </source>
</evidence>
<keyword evidence="1" id="KW-0067">ATP-binding</keyword>
<dbReference type="Pfam" id="PF02655">
    <property type="entry name" value="ATP-grasp_3"/>
    <property type="match status" value="1"/>
</dbReference>
<accession>A0A5R9A336</accession>
<dbReference type="PROSITE" id="PS50975">
    <property type="entry name" value="ATP_GRASP"/>
    <property type="match status" value="1"/>
</dbReference>
<dbReference type="InterPro" id="IPR011761">
    <property type="entry name" value="ATP-grasp"/>
</dbReference>
<feature type="domain" description="ATP-grasp" evidence="2">
    <location>
        <begin position="134"/>
        <end position="333"/>
    </location>
</feature>
<evidence type="ECO:0000313" key="4">
    <source>
        <dbReference type="Proteomes" id="UP000306544"/>
    </source>
</evidence>
<dbReference type="InterPro" id="IPR003806">
    <property type="entry name" value="ATP-grasp_PylC-type"/>
</dbReference>
<keyword evidence="3" id="KW-0436">Ligase</keyword>
<gene>
    <name evidence="3" type="ORF">FEF27_10835</name>
</gene>
<dbReference type="EMBL" id="VAWA01000016">
    <property type="protein sequence ID" value="TLP73101.1"/>
    <property type="molecule type" value="Genomic_DNA"/>
</dbReference>
<reference evidence="3 4" key="1">
    <citation type="submission" date="2019-05" db="EMBL/GenBank/DDBJ databases">
        <title>Nesterenkonia sp. GY239, isolated from the Southern Atlantic Ocean.</title>
        <authorList>
            <person name="Zhang G."/>
        </authorList>
    </citation>
    <scope>NUCLEOTIDE SEQUENCE [LARGE SCALE GENOMIC DNA]</scope>
    <source>
        <strain evidence="3 4">GY239</strain>
    </source>
</reference>
<keyword evidence="4" id="KW-1185">Reference proteome</keyword>
<dbReference type="SUPFAM" id="SSF56059">
    <property type="entry name" value="Glutathione synthetase ATP-binding domain-like"/>
    <property type="match status" value="1"/>
</dbReference>
<dbReference type="OrthoDB" id="5420347at2"/>
<dbReference type="RefSeq" id="WP_138170878.1">
    <property type="nucleotide sequence ID" value="NZ_VAWA01000016.1"/>
</dbReference>
<evidence type="ECO:0000256" key="1">
    <source>
        <dbReference type="PROSITE-ProRule" id="PRU00409"/>
    </source>
</evidence>
<dbReference type="AlphaFoldDB" id="A0A5R9A336"/>
<organism evidence="3 4">
    <name type="scientific">Nesterenkonia sphaerica</name>
    <dbReference type="NCBI Taxonomy" id="1804988"/>
    <lineage>
        <taxon>Bacteria</taxon>
        <taxon>Bacillati</taxon>
        <taxon>Actinomycetota</taxon>
        <taxon>Actinomycetes</taxon>
        <taxon>Micrococcales</taxon>
        <taxon>Micrococcaceae</taxon>
        <taxon>Nesterenkonia</taxon>
    </lineage>
</organism>
<dbReference type="GO" id="GO:0016874">
    <property type="term" value="F:ligase activity"/>
    <property type="evidence" value="ECO:0007669"/>
    <property type="project" value="UniProtKB-KW"/>
</dbReference>
<dbReference type="GO" id="GO:0005524">
    <property type="term" value="F:ATP binding"/>
    <property type="evidence" value="ECO:0007669"/>
    <property type="project" value="UniProtKB-UniRule"/>
</dbReference>
<dbReference type="Gene3D" id="3.30.470.20">
    <property type="entry name" value="ATP-grasp fold, B domain"/>
    <property type="match status" value="1"/>
</dbReference>
<dbReference type="Proteomes" id="UP000306544">
    <property type="component" value="Unassembled WGS sequence"/>
</dbReference>